<evidence type="ECO:0000313" key="2">
    <source>
        <dbReference type="Proteomes" id="UP000772434"/>
    </source>
</evidence>
<gene>
    <name evidence="1" type="ORF">BDP27DRAFT_1335222</name>
</gene>
<dbReference type="OrthoDB" id="65590at2759"/>
<dbReference type="AlphaFoldDB" id="A0A9P5PIQ0"/>
<proteinExistence type="predicted"/>
<keyword evidence="2" id="KW-1185">Reference proteome</keyword>
<dbReference type="Proteomes" id="UP000772434">
    <property type="component" value="Unassembled WGS sequence"/>
</dbReference>
<organism evidence="1 2">
    <name type="scientific">Rhodocollybia butyracea</name>
    <dbReference type="NCBI Taxonomy" id="206335"/>
    <lineage>
        <taxon>Eukaryota</taxon>
        <taxon>Fungi</taxon>
        <taxon>Dikarya</taxon>
        <taxon>Basidiomycota</taxon>
        <taxon>Agaricomycotina</taxon>
        <taxon>Agaricomycetes</taxon>
        <taxon>Agaricomycetidae</taxon>
        <taxon>Agaricales</taxon>
        <taxon>Marasmiineae</taxon>
        <taxon>Omphalotaceae</taxon>
        <taxon>Rhodocollybia</taxon>
    </lineage>
</organism>
<name>A0A9P5PIQ0_9AGAR</name>
<dbReference type="InterPro" id="IPR052922">
    <property type="entry name" value="Cytidylate_Kinase-2"/>
</dbReference>
<comment type="caution">
    <text evidence="1">The sequence shown here is derived from an EMBL/GenBank/DDBJ whole genome shotgun (WGS) entry which is preliminary data.</text>
</comment>
<dbReference type="PANTHER" id="PTHR37816:SF1">
    <property type="entry name" value="TOXIN"/>
    <property type="match status" value="1"/>
</dbReference>
<evidence type="ECO:0000313" key="1">
    <source>
        <dbReference type="EMBL" id="KAF9063357.1"/>
    </source>
</evidence>
<accession>A0A9P5PIQ0</accession>
<sequence>MSLNGRRIQVVGHACAGKRAESSFGVVHNWVPLQIPVVHLDSIFWSPDWIKTPVEEARSMVQEYAEKGEWVIDGNQWQPLKDITYPRATDIIWIDPPLLLWLYRLLARTIRQAITKPGSFYKDFVNPKSSIIVQALKLRRKKQKKLEWQRIPDGETFLRSLDKIL</sequence>
<dbReference type="PANTHER" id="PTHR37816">
    <property type="entry name" value="YALI0E33011P"/>
    <property type="match status" value="1"/>
</dbReference>
<reference evidence="1" key="1">
    <citation type="submission" date="2020-11" db="EMBL/GenBank/DDBJ databases">
        <authorList>
            <consortium name="DOE Joint Genome Institute"/>
            <person name="Ahrendt S."/>
            <person name="Riley R."/>
            <person name="Andreopoulos W."/>
            <person name="Labutti K."/>
            <person name="Pangilinan J."/>
            <person name="Ruiz-Duenas F.J."/>
            <person name="Barrasa J.M."/>
            <person name="Sanchez-Garcia M."/>
            <person name="Camarero S."/>
            <person name="Miyauchi S."/>
            <person name="Serrano A."/>
            <person name="Linde D."/>
            <person name="Babiker R."/>
            <person name="Drula E."/>
            <person name="Ayuso-Fernandez I."/>
            <person name="Pacheco R."/>
            <person name="Padilla G."/>
            <person name="Ferreira P."/>
            <person name="Barriuso J."/>
            <person name="Kellner H."/>
            <person name="Castanera R."/>
            <person name="Alfaro M."/>
            <person name="Ramirez L."/>
            <person name="Pisabarro A.G."/>
            <person name="Kuo A."/>
            <person name="Tritt A."/>
            <person name="Lipzen A."/>
            <person name="He G."/>
            <person name="Yan M."/>
            <person name="Ng V."/>
            <person name="Cullen D."/>
            <person name="Martin F."/>
            <person name="Rosso M.-N."/>
            <person name="Henrissat B."/>
            <person name="Hibbett D."/>
            <person name="Martinez A.T."/>
            <person name="Grigoriev I.V."/>
        </authorList>
    </citation>
    <scope>NUCLEOTIDE SEQUENCE</scope>
    <source>
        <strain evidence="1">AH 40177</strain>
    </source>
</reference>
<evidence type="ECO:0008006" key="3">
    <source>
        <dbReference type="Google" id="ProtNLM"/>
    </source>
</evidence>
<dbReference type="EMBL" id="JADNRY010000148">
    <property type="protein sequence ID" value="KAF9063357.1"/>
    <property type="molecule type" value="Genomic_DNA"/>
</dbReference>
<protein>
    <recommendedName>
        <fullName evidence="3">Adenylate kinase</fullName>
    </recommendedName>
</protein>